<dbReference type="GO" id="GO:0006508">
    <property type="term" value="P:proteolysis"/>
    <property type="evidence" value="ECO:0007669"/>
    <property type="project" value="UniProtKB-KW"/>
</dbReference>
<reference evidence="7 8" key="1">
    <citation type="submission" date="2020-08" db="EMBL/GenBank/DDBJ databases">
        <title>Genomic Encyclopedia of Type Strains, Phase IV (KMG-IV): sequencing the most valuable type-strain genomes for metagenomic binning, comparative biology and taxonomic classification.</title>
        <authorList>
            <person name="Goeker M."/>
        </authorList>
    </citation>
    <scope>NUCLEOTIDE SEQUENCE [LARGE SCALE GENOMIC DNA]</scope>
    <source>
        <strain evidence="7 8">YC6723</strain>
    </source>
</reference>
<dbReference type="PROSITE" id="PS01302">
    <property type="entry name" value="UPF0758"/>
    <property type="match status" value="1"/>
</dbReference>
<evidence type="ECO:0000256" key="2">
    <source>
        <dbReference type="ARBA" id="ARBA00022723"/>
    </source>
</evidence>
<dbReference type="InterPro" id="IPR001405">
    <property type="entry name" value="UPF0758"/>
</dbReference>
<accession>A0A840F7C6</accession>
<evidence type="ECO:0000256" key="1">
    <source>
        <dbReference type="ARBA" id="ARBA00022670"/>
    </source>
</evidence>
<dbReference type="AlphaFoldDB" id="A0A840F7C6"/>
<dbReference type="InterPro" id="IPR037518">
    <property type="entry name" value="MPN"/>
</dbReference>
<dbReference type="PANTHER" id="PTHR30471">
    <property type="entry name" value="DNA REPAIR PROTEIN RADC"/>
    <property type="match status" value="1"/>
</dbReference>
<organism evidence="7 8">
    <name type="scientific">Sphingomonas jinjuensis</name>
    <dbReference type="NCBI Taxonomy" id="535907"/>
    <lineage>
        <taxon>Bacteria</taxon>
        <taxon>Pseudomonadati</taxon>
        <taxon>Pseudomonadota</taxon>
        <taxon>Alphaproteobacteria</taxon>
        <taxon>Sphingomonadales</taxon>
        <taxon>Sphingomonadaceae</taxon>
        <taxon>Sphingomonas</taxon>
    </lineage>
</organism>
<dbReference type="InterPro" id="IPR025657">
    <property type="entry name" value="RadC_JAB"/>
</dbReference>
<comment type="caution">
    <text evidence="7">The sequence shown here is derived from an EMBL/GenBank/DDBJ whole genome shotgun (WGS) entry which is preliminary data.</text>
</comment>
<dbReference type="Gene3D" id="3.40.140.10">
    <property type="entry name" value="Cytidine Deaminase, domain 2"/>
    <property type="match status" value="1"/>
</dbReference>
<keyword evidence="3" id="KW-0378">Hydrolase</keyword>
<protein>
    <submittedName>
        <fullName evidence="7">DNA repair protein RadC</fullName>
    </submittedName>
</protein>
<evidence type="ECO:0000259" key="6">
    <source>
        <dbReference type="PROSITE" id="PS50249"/>
    </source>
</evidence>
<evidence type="ECO:0000313" key="7">
    <source>
        <dbReference type="EMBL" id="MBB4155163.1"/>
    </source>
</evidence>
<keyword evidence="5" id="KW-0482">Metalloprotease</keyword>
<dbReference type="GO" id="GO:0046872">
    <property type="term" value="F:metal ion binding"/>
    <property type="evidence" value="ECO:0007669"/>
    <property type="project" value="UniProtKB-KW"/>
</dbReference>
<feature type="domain" description="MPN" evidence="6">
    <location>
        <begin position="8"/>
        <end position="129"/>
    </location>
</feature>
<dbReference type="GO" id="GO:0008237">
    <property type="term" value="F:metallopeptidase activity"/>
    <property type="evidence" value="ECO:0007669"/>
    <property type="project" value="UniProtKB-KW"/>
</dbReference>
<keyword evidence="8" id="KW-1185">Reference proteome</keyword>
<keyword evidence="4" id="KW-0862">Zinc</keyword>
<evidence type="ECO:0000313" key="8">
    <source>
        <dbReference type="Proteomes" id="UP000529795"/>
    </source>
</evidence>
<proteinExistence type="predicted"/>
<evidence type="ECO:0000256" key="5">
    <source>
        <dbReference type="ARBA" id="ARBA00023049"/>
    </source>
</evidence>
<dbReference type="Pfam" id="PF04002">
    <property type="entry name" value="RadC"/>
    <property type="match status" value="1"/>
</dbReference>
<dbReference type="PROSITE" id="PS50249">
    <property type="entry name" value="MPN"/>
    <property type="match status" value="1"/>
</dbReference>
<name>A0A840F7C6_9SPHN</name>
<keyword evidence="1" id="KW-0645">Protease</keyword>
<keyword evidence="2" id="KW-0479">Metal-binding</keyword>
<sequence>MSGSLPPPRIAGQADAEALFTGLSRWRREVMAVAYLDPEWRLLALRHVGGERDHLALPIRSILRDVLAWEAARVVVAHNHPSGDAEPSDGDRAGTRQLAQLLRAIDVTLVDHLVIGAGVVTSLRMRGAL</sequence>
<evidence type="ECO:0000256" key="3">
    <source>
        <dbReference type="ARBA" id="ARBA00022801"/>
    </source>
</evidence>
<evidence type="ECO:0000256" key="4">
    <source>
        <dbReference type="ARBA" id="ARBA00022833"/>
    </source>
</evidence>
<dbReference type="Proteomes" id="UP000529795">
    <property type="component" value="Unassembled WGS sequence"/>
</dbReference>
<dbReference type="RefSeq" id="WP_183986375.1">
    <property type="nucleotide sequence ID" value="NZ_JACIEV010000009.1"/>
</dbReference>
<dbReference type="InterPro" id="IPR020891">
    <property type="entry name" value="UPF0758_CS"/>
</dbReference>
<gene>
    <name evidence="7" type="ORF">GGQ80_003080</name>
</gene>
<dbReference type="EMBL" id="JACIEV010000009">
    <property type="protein sequence ID" value="MBB4155163.1"/>
    <property type="molecule type" value="Genomic_DNA"/>
</dbReference>
<dbReference type="PANTHER" id="PTHR30471:SF3">
    <property type="entry name" value="UPF0758 PROTEIN YEES-RELATED"/>
    <property type="match status" value="1"/>
</dbReference>